<feature type="compositionally biased region" description="Polar residues" evidence="1">
    <location>
        <begin position="210"/>
        <end position="221"/>
    </location>
</feature>
<feature type="region of interest" description="Disordered" evidence="1">
    <location>
        <begin position="205"/>
        <end position="232"/>
    </location>
</feature>
<reference evidence="2" key="1">
    <citation type="submission" date="2021-02" db="EMBL/GenBank/DDBJ databases">
        <authorList>
            <person name="Dougan E. K."/>
            <person name="Rhodes N."/>
            <person name="Thang M."/>
            <person name="Chan C."/>
        </authorList>
    </citation>
    <scope>NUCLEOTIDE SEQUENCE</scope>
</reference>
<accession>A0A812QLE6</accession>
<proteinExistence type="predicted"/>
<dbReference type="EMBL" id="CAJNIZ010017064">
    <property type="protein sequence ID" value="CAE7393142.1"/>
    <property type="molecule type" value="Genomic_DNA"/>
</dbReference>
<name>A0A812QLE6_SYMPI</name>
<dbReference type="Proteomes" id="UP000649617">
    <property type="component" value="Unassembled WGS sequence"/>
</dbReference>
<feature type="non-terminal residue" evidence="2">
    <location>
        <position position="232"/>
    </location>
</feature>
<feature type="compositionally biased region" description="Basic and acidic residues" evidence="1">
    <location>
        <begin position="110"/>
        <end position="119"/>
    </location>
</feature>
<organism evidence="2 3">
    <name type="scientific">Symbiodinium pilosum</name>
    <name type="common">Dinoflagellate</name>
    <dbReference type="NCBI Taxonomy" id="2952"/>
    <lineage>
        <taxon>Eukaryota</taxon>
        <taxon>Sar</taxon>
        <taxon>Alveolata</taxon>
        <taxon>Dinophyceae</taxon>
        <taxon>Suessiales</taxon>
        <taxon>Symbiodiniaceae</taxon>
        <taxon>Symbiodinium</taxon>
    </lineage>
</organism>
<comment type="caution">
    <text evidence="2">The sequence shown here is derived from an EMBL/GenBank/DDBJ whole genome shotgun (WGS) entry which is preliminary data.</text>
</comment>
<feature type="region of interest" description="Disordered" evidence="1">
    <location>
        <begin position="106"/>
        <end position="126"/>
    </location>
</feature>
<evidence type="ECO:0000313" key="2">
    <source>
        <dbReference type="EMBL" id="CAE7393142.1"/>
    </source>
</evidence>
<protein>
    <submittedName>
        <fullName evidence="2">Uncharacterized protein</fullName>
    </submittedName>
</protein>
<dbReference type="AlphaFoldDB" id="A0A812QLE6"/>
<keyword evidence="3" id="KW-1185">Reference proteome</keyword>
<evidence type="ECO:0000313" key="3">
    <source>
        <dbReference type="Proteomes" id="UP000649617"/>
    </source>
</evidence>
<sequence length="232" mass="25611">ADLEELQAIFDKVGAQCHYRTDVPHKSRLGFVAQDFEGAGVTGTARHEDRNLMTLDYARLTAVLGPGMAEKAALNLLRRLASDFNVRDAGKLYQISKREFLDQPAVGEPRNGRLEEGCGKADAGPEAPDLIDFSQTRGDENNYVVTTDEGNEFRVADATEAYNACPHEAVHAAPEDVEAQPTIQFRVLQDNAEKFQHNKALTEGRRTGCSRRTNANRSFQPSYGPARDLADF</sequence>
<evidence type="ECO:0000256" key="1">
    <source>
        <dbReference type="SAM" id="MobiDB-lite"/>
    </source>
</evidence>
<gene>
    <name evidence="2" type="ORF">SPIL2461_LOCUS9653</name>
</gene>